<name>A0A1H7L3P7_STRJI</name>
<organism evidence="1 2">
    <name type="scientific">Streptacidiphilus jiangxiensis</name>
    <dbReference type="NCBI Taxonomy" id="235985"/>
    <lineage>
        <taxon>Bacteria</taxon>
        <taxon>Bacillati</taxon>
        <taxon>Actinomycetota</taxon>
        <taxon>Actinomycetes</taxon>
        <taxon>Kitasatosporales</taxon>
        <taxon>Streptomycetaceae</taxon>
        <taxon>Streptacidiphilus</taxon>
    </lineage>
</organism>
<dbReference type="AlphaFoldDB" id="A0A1H7L3P7"/>
<dbReference type="eggNOG" id="ENOG5031NW5">
    <property type="taxonomic scope" value="Bacteria"/>
</dbReference>
<proteinExistence type="predicted"/>
<dbReference type="Proteomes" id="UP000183015">
    <property type="component" value="Unassembled WGS sequence"/>
</dbReference>
<gene>
    <name evidence="1" type="ORF">SAMN05414137_104328</name>
</gene>
<accession>A0A1H7L3P7</accession>
<dbReference type="RefSeq" id="WP_161791189.1">
    <property type="nucleotide sequence ID" value="NZ_BBPN01000001.1"/>
</dbReference>
<sequence length="58" mass="6654">MAIETQTRRGRCPRHGTVEATREVPAITFPWLYHWVRRSLASRSEPFRCPDCGAPVEA</sequence>
<dbReference type="EMBL" id="FOAZ01000004">
    <property type="protein sequence ID" value="SEK93659.1"/>
    <property type="molecule type" value="Genomic_DNA"/>
</dbReference>
<reference evidence="2" key="1">
    <citation type="submission" date="2016-10" db="EMBL/GenBank/DDBJ databases">
        <authorList>
            <person name="Varghese N."/>
        </authorList>
    </citation>
    <scope>NUCLEOTIDE SEQUENCE [LARGE SCALE GENOMIC DNA]</scope>
    <source>
        <strain evidence="2">DSM 45096 / BCRC 16803 / CGMCC 4.1857 / CIP 109030 / JCM 12277 / KCTC 19219 / NBRC 100920 / 33214</strain>
    </source>
</reference>
<evidence type="ECO:0000313" key="2">
    <source>
        <dbReference type="Proteomes" id="UP000183015"/>
    </source>
</evidence>
<evidence type="ECO:0000313" key="1">
    <source>
        <dbReference type="EMBL" id="SEK93659.1"/>
    </source>
</evidence>
<dbReference type="STRING" id="235985.SAMN05414137_104328"/>
<keyword evidence="2" id="KW-1185">Reference proteome</keyword>
<protein>
    <submittedName>
        <fullName evidence="1">Uncharacterized protein</fullName>
    </submittedName>
</protein>